<dbReference type="Proteomes" id="UP000050564">
    <property type="component" value="Unassembled WGS sequence"/>
</dbReference>
<feature type="region of interest" description="Disordered" evidence="1">
    <location>
        <begin position="56"/>
        <end position="90"/>
    </location>
</feature>
<protein>
    <submittedName>
        <fullName evidence="2">Uncharacterized protein</fullName>
    </submittedName>
</protein>
<comment type="caution">
    <text evidence="2">The sequence shown here is derived from an EMBL/GenBank/DDBJ whole genome shotgun (WGS) entry which is preliminary data.</text>
</comment>
<feature type="non-terminal residue" evidence="2">
    <location>
        <position position="116"/>
    </location>
</feature>
<evidence type="ECO:0000256" key="1">
    <source>
        <dbReference type="SAM" id="MobiDB-lite"/>
    </source>
</evidence>
<sequence>MQHRVVRQDIEAHRELNTALQPAAALFRDLDAAMTKAQSAMIRFSIGLNLDGTKKTEQEQMQDRMSTQDLPLSTSMVGTPDYSNIDSGRRRQTGPIGEFWNWALGIKDKAKEPLIY</sequence>
<dbReference type="AlphaFoldDB" id="A0A0P9L2C2"/>
<proteinExistence type="predicted"/>
<evidence type="ECO:0000313" key="2">
    <source>
        <dbReference type="EMBL" id="KPW63231.1"/>
    </source>
</evidence>
<gene>
    <name evidence="2" type="ORF">ALO81_04805</name>
</gene>
<feature type="compositionally biased region" description="Polar residues" evidence="1">
    <location>
        <begin position="63"/>
        <end position="86"/>
    </location>
</feature>
<name>A0A0P9L2C2_PSECA</name>
<evidence type="ECO:0000313" key="3">
    <source>
        <dbReference type="Proteomes" id="UP000050564"/>
    </source>
</evidence>
<accession>A0A0P9L2C2</accession>
<organism evidence="2 3">
    <name type="scientific">Pseudomonas cannabina</name>
    <dbReference type="NCBI Taxonomy" id="86840"/>
    <lineage>
        <taxon>Bacteria</taxon>
        <taxon>Pseudomonadati</taxon>
        <taxon>Pseudomonadota</taxon>
        <taxon>Gammaproteobacteria</taxon>
        <taxon>Pseudomonadales</taxon>
        <taxon>Pseudomonadaceae</taxon>
        <taxon>Pseudomonas</taxon>
    </lineage>
</organism>
<reference evidence="2 3" key="1">
    <citation type="submission" date="2015-09" db="EMBL/GenBank/DDBJ databases">
        <title>Genome announcement of multiple Pseudomonas syringae strains.</title>
        <authorList>
            <person name="Thakur S."/>
            <person name="Wang P.W."/>
            <person name="Gong Y."/>
            <person name="Weir B.S."/>
            <person name="Guttman D.S."/>
        </authorList>
    </citation>
    <scope>NUCLEOTIDE SEQUENCE [LARGE SCALE GENOMIC DNA]</scope>
    <source>
        <strain evidence="2 3">ICMP2823</strain>
    </source>
</reference>
<dbReference type="EMBL" id="LJPX01000661">
    <property type="protein sequence ID" value="KPW63231.1"/>
    <property type="molecule type" value="Genomic_DNA"/>
</dbReference>